<evidence type="ECO:0000256" key="6">
    <source>
        <dbReference type="ARBA" id="ARBA00023136"/>
    </source>
</evidence>
<comment type="subunit">
    <text evidence="7">The complex comprises the extracytoplasmic solute receptor protein and the two transmembrane proteins.</text>
</comment>
<protein>
    <recommendedName>
        <fullName evidence="7">TRAP transporter small permease protein</fullName>
    </recommendedName>
</protein>
<evidence type="ECO:0000256" key="5">
    <source>
        <dbReference type="ARBA" id="ARBA00022989"/>
    </source>
</evidence>
<dbReference type="GO" id="GO:0022857">
    <property type="term" value="F:transmembrane transporter activity"/>
    <property type="evidence" value="ECO:0007669"/>
    <property type="project" value="UniProtKB-UniRule"/>
</dbReference>
<keyword evidence="6 7" id="KW-0472">Membrane</keyword>
<comment type="subcellular location">
    <subcellularLocation>
        <location evidence="7">Cell inner membrane</location>
        <topology evidence="7">Multi-pass membrane protein</topology>
    </subcellularLocation>
    <subcellularLocation>
        <location evidence="1">Cell membrane</location>
        <topology evidence="1">Multi-pass membrane protein</topology>
    </subcellularLocation>
</comment>
<keyword evidence="7" id="KW-0997">Cell inner membrane</keyword>
<organism evidence="9 10">
    <name type="scientific">Seohaeicola zhoushanensis</name>
    <dbReference type="NCBI Taxonomy" id="1569283"/>
    <lineage>
        <taxon>Bacteria</taxon>
        <taxon>Pseudomonadati</taxon>
        <taxon>Pseudomonadota</taxon>
        <taxon>Alphaproteobacteria</taxon>
        <taxon>Rhodobacterales</taxon>
        <taxon>Roseobacteraceae</taxon>
        <taxon>Seohaeicola</taxon>
    </lineage>
</organism>
<dbReference type="EMBL" id="BNCJ01000002">
    <property type="protein sequence ID" value="GHF39727.1"/>
    <property type="molecule type" value="Genomic_DNA"/>
</dbReference>
<feature type="domain" description="Tripartite ATP-independent periplasmic transporters DctQ component" evidence="8">
    <location>
        <begin position="24"/>
        <end position="151"/>
    </location>
</feature>
<accession>A0A8J3GVK4</accession>
<dbReference type="Pfam" id="PF04290">
    <property type="entry name" value="DctQ"/>
    <property type="match status" value="1"/>
</dbReference>
<evidence type="ECO:0000259" key="8">
    <source>
        <dbReference type="Pfam" id="PF04290"/>
    </source>
</evidence>
<evidence type="ECO:0000256" key="2">
    <source>
        <dbReference type="ARBA" id="ARBA00022448"/>
    </source>
</evidence>
<evidence type="ECO:0000256" key="3">
    <source>
        <dbReference type="ARBA" id="ARBA00022475"/>
    </source>
</evidence>
<proteinExistence type="inferred from homology"/>
<keyword evidence="5 7" id="KW-1133">Transmembrane helix</keyword>
<comment type="caution">
    <text evidence="9">The sequence shown here is derived from an EMBL/GenBank/DDBJ whole genome shotgun (WGS) entry which is preliminary data.</text>
</comment>
<feature type="transmembrane region" description="Helical" evidence="7">
    <location>
        <begin position="90"/>
        <end position="107"/>
    </location>
</feature>
<comment type="similarity">
    <text evidence="7">Belongs to the TRAP transporter small permease family.</text>
</comment>
<name>A0A8J3GVK4_9RHOB</name>
<feature type="transmembrane region" description="Helical" evidence="7">
    <location>
        <begin position="7"/>
        <end position="28"/>
    </location>
</feature>
<reference evidence="9" key="1">
    <citation type="journal article" date="2014" name="Int. J. Syst. Evol. Microbiol.">
        <title>Complete genome sequence of Corynebacterium casei LMG S-19264T (=DSM 44701T), isolated from a smear-ripened cheese.</title>
        <authorList>
            <consortium name="US DOE Joint Genome Institute (JGI-PGF)"/>
            <person name="Walter F."/>
            <person name="Albersmeier A."/>
            <person name="Kalinowski J."/>
            <person name="Ruckert C."/>
        </authorList>
    </citation>
    <scope>NUCLEOTIDE SEQUENCE</scope>
    <source>
        <strain evidence="9">KCTC 42650</strain>
    </source>
</reference>
<dbReference type="Proteomes" id="UP000626220">
    <property type="component" value="Unassembled WGS sequence"/>
</dbReference>
<reference evidence="9" key="2">
    <citation type="submission" date="2020-09" db="EMBL/GenBank/DDBJ databases">
        <authorList>
            <person name="Sun Q."/>
            <person name="Kim S."/>
        </authorList>
    </citation>
    <scope>NUCLEOTIDE SEQUENCE</scope>
    <source>
        <strain evidence="9">KCTC 42650</strain>
    </source>
</reference>
<evidence type="ECO:0000256" key="4">
    <source>
        <dbReference type="ARBA" id="ARBA00022692"/>
    </source>
</evidence>
<feature type="transmembrane region" description="Helical" evidence="7">
    <location>
        <begin position="127"/>
        <end position="146"/>
    </location>
</feature>
<keyword evidence="3" id="KW-1003">Cell membrane</keyword>
<keyword evidence="2 7" id="KW-0813">Transport</keyword>
<keyword evidence="10" id="KW-1185">Reference proteome</keyword>
<dbReference type="AlphaFoldDB" id="A0A8J3GVK4"/>
<evidence type="ECO:0000313" key="10">
    <source>
        <dbReference type="Proteomes" id="UP000626220"/>
    </source>
</evidence>
<evidence type="ECO:0000313" key="9">
    <source>
        <dbReference type="EMBL" id="GHF39727.1"/>
    </source>
</evidence>
<evidence type="ECO:0000256" key="1">
    <source>
        <dbReference type="ARBA" id="ARBA00004651"/>
    </source>
</evidence>
<gene>
    <name evidence="9" type="ORF">GCM10017056_09040</name>
</gene>
<keyword evidence="4 7" id="KW-0812">Transmembrane</keyword>
<sequence>MKGFLGCLMAVETVLASVFCTLAVAFLFGDVIAREVLSTPIWGAQRAALLSSNAAALLGMAIAVGLNRHLRPTVLDWVLPEALQGAGQRLGHLVSAATLLAGAWYATLLVLDNRAMGFTAPPLSLQIWIPQIALPYALASSGLRYLCFAFRPDLLPVEGVAT</sequence>
<dbReference type="GO" id="GO:0005886">
    <property type="term" value="C:plasma membrane"/>
    <property type="evidence" value="ECO:0007669"/>
    <property type="project" value="UniProtKB-SubCell"/>
</dbReference>
<feature type="transmembrane region" description="Helical" evidence="7">
    <location>
        <begin position="48"/>
        <end position="70"/>
    </location>
</feature>
<dbReference type="InterPro" id="IPR055348">
    <property type="entry name" value="DctQ"/>
</dbReference>
<evidence type="ECO:0000256" key="7">
    <source>
        <dbReference type="RuleBase" id="RU369079"/>
    </source>
</evidence>
<comment type="function">
    <text evidence="7">Part of the tripartite ATP-independent periplasmic (TRAP) transport system.</text>
</comment>
<dbReference type="RefSeq" id="WP_189678859.1">
    <property type="nucleotide sequence ID" value="NZ_BNCJ01000002.1"/>
</dbReference>